<organism evidence="3 4">
    <name type="scientific">Candidatus Lokiarchaeum ossiferum</name>
    <dbReference type="NCBI Taxonomy" id="2951803"/>
    <lineage>
        <taxon>Archaea</taxon>
        <taxon>Promethearchaeati</taxon>
        <taxon>Promethearchaeota</taxon>
        <taxon>Promethearchaeia</taxon>
        <taxon>Promethearchaeales</taxon>
        <taxon>Promethearchaeaceae</taxon>
        <taxon>Candidatus Lokiarchaeum</taxon>
    </lineage>
</organism>
<accession>A0ABY6I0X9</accession>
<dbReference type="Gene3D" id="3.30.360.10">
    <property type="entry name" value="Dihydrodipicolinate Reductase, domain 2"/>
    <property type="match status" value="1"/>
</dbReference>
<keyword evidence="4" id="KW-1185">Reference proteome</keyword>
<dbReference type="Proteomes" id="UP001208689">
    <property type="component" value="Chromosome"/>
</dbReference>
<dbReference type="InterPro" id="IPR051450">
    <property type="entry name" value="Gfo/Idh/MocA_Oxidoreductases"/>
</dbReference>
<dbReference type="InterPro" id="IPR055170">
    <property type="entry name" value="GFO_IDH_MocA-like_dom"/>
</dbReference>
<dbReference type="PANTHER" id="PTHR43377:SF1">
    <property type="entry name" value="BILIVERDIN REDUCTASE A"/>
    <property type="match status" value="1"/>
</dbReference>
<dbReference type="EC" id="1.1.1.374" evidence="3"/>
<dbReference type="SUPFAM" id="SSF55347">
    <property type="entry name" value="Glyceraldehyde-3-phosphate dehydrogenase-like, C-terminal domain"/>
    <property type="match status" value="1"/>
</dbReference>
<dbReference type="SUPFAM" id="SSF51735">
    <property type="entry name" value="NAD(P)-binding Rossmann-fold domains"/>
    <property type="match status" value="1"/>
</dbReference>
<dbReference type="Pfam" id="PF01408">
    <property type="entry name" value="GFO_IDH_MocA"/>
    <property type="match status" value="1"/>
</dbReference>
<evidence type="ECO:0000313" key="4">
    <source>
        <dbReference type="Proteomes" id="UP001208689"/>
    </source>
</evidence>
<dbReference type="EMBL" id="CP104013">
    <property type="protein sequence ID" value="UYP48762.1"/>
    <property type="molecule type" value="Genomic_DNA"/>
</dbReference>
<dbReference type="PANTHER" id="PTHR43377">
    <property type="entry name" value="BILIVERDIN REDUCTASE A"/>
    <property type="match status" value="1"/>
</dbReference>
<feature type="domain" description="GFO/IDH/MocA-like oxidoreductase" evidence="2">
    <location>
        <begin position="130"/>
        <end position="255"/>
    </location>
</feature>
<protein>
    <submittedName>
        <fullName evidence="3">UDP-N-acetylglucosamine 3-dehydrogenase</fullName>
        <ecNumber evidence="3">1.1.1.374</ecNumber>
    </submittedName>
</protein>
<evidence type="ECO:0000259" key="1">
    <source>
        <dbReference type="Pfam" id="PF01408"/>
    </source>
</evidence>
<dbReference type="Gene3D" id="3.40.50.720">
    <property type="entry name" value="NAD(P)-binding Rossmann-like Domain"/>
    <property type="match status" value="1"/>
</dbReference>
<dbReference type="InterPro" id="IPR036291">
    <property type="entry name" value="NAD(P)-bd_dom_sf"/>
</dbReference>
<dbReference type="InterPro" id="IPR000683">
    <property type="entry name" value="Gfo/Idh/MocA-like_OxRdtase_N"/>
</dbReference>
<name>A0ABY6I0X9_9ARCH</name>
<reference evidence="3" key="1">
    <citation type="submission" date="2022-09" db="EMBL/GenBank/DDBJ databases">
        <title>Actin cytoskeleton and complex cell architecture in an #Asgard archaeon.</title>
        <authorList>
            <person name="Ponce Toledo R.I."/>
            <person name="Schleper C."/>
            <person name="Rodrigues Oliveira T."/>
            <person name="Wollweber F."/>
            <person name="Xu J."/>
            <person name="Rittmann S."/>
            <person name="Klingl A."/>
            <person name="Pilhofer M."/>
        </authorList>
    </citation>
    <scope>NUCLEOTIDE SEQUENCE</scope>
    <source>
        <strain evidence="3">B-35</strain>
    </source>
</reference>
<keyword evidence="3" id="KW-0560">Oxidoreductase</keyword>
<dbReference type="GO" id="GO:0016491">
    <property type="term" value="F:oxidoreductase activity"/>
    <property type="evidence" value="ECO:0007669"/>
    <property type="project" value="UniProtKB-KW"/>
</dbReference>
<feature type="domain" description="Gfo/Idh/MocA-like oxidoreductase N-terminal" evidence="1">
    <location>
        <begin position="3"/>
        <end position="119"/>
    </location>
</feature>
<proteinExistence type="predicted"/>
<gene>
    <name evidence="3" type="ORF">NEF87_005047</name>
</gene>
<evidence type="ECO:0000259" key="2">
    <source>
        <dbReference type="Pfam" id="PF22725"/>
    </source>
</evidence>
<dbReference type="Pfam" id="PF22725">
    <property type="entry name" value="GFO_IDH_MocA_C3"/>
    <property type="match status" value="1"/>
</dbReference>
<evidence type="ECO:0000313" key="3">
    <source>
        <dbReference type="EMBL" id="UYP48762.1"/>
    </source>
</evidence>
<sequence>MVIKVGIIGSGFIAEHHCFAFSQIPGVKIIGISSLDQDSALKLIEKFNIAGPYFKDYHDLLSQVCDAISICLPNSLHHEVSLAALSQGKHIFIEKPLARNVAEGLEIVKAAQKAKKTIFYCENNIYAPSFVKAKELVDGGAIGKIYMGRGREHHSGPHSAWFYKQKLAGGGALIDLGIHDIACLVWYLNEDVEKVFCQTSIVSPDRGEFGQCEVEDNAMGILYFENGAQVSIEESWTAPSSFDVKIELYGTKGQIIVNPSHMAPLEVFSENGFGYAVEKASTTKGWTFPIPAESWTFGYPQEMQHFINCIVEERIPYTDGKFGLKILAIVEAMYKSTQSGKIEVVFYPKIE</sequence>